<evidence type="ECO:0000256" key="1">
    <source>
        <dbReference type="SAM" id="Phobius"/>
    </source>
</evidence>
<dbReference type="Pfam" id="PF11271">
    <property type="entry name" value="PorA"/>
    <property type="match status" value="1"/>
</dbReference>
<keyword evidence="3" id="KW-1185">Reference proteome</keyword>
<protein>
    <submittedName>
        <fullName evidence="2">DUF3068 domain-containing protein</fullName>
    </submittedName>
</protein>
<dbReference type="RefSeq" id="WP_272173842.1">
    <property type="nucleotide sequence ID" value="NZ_JAQOSK010000001.1"/>
</dbReference>
<comment type="caution">
    <text evidence="2">The sequence shown here is derived from an EMBL/GenBank/DDBJ whole genome shotgun (WGS) entry which is preliminary data.</text>
</comment>
<reference evidence="2 3" key="1">
    <citation type="journal article" date="2015" name="Int. J. Syst. Evol. Microbiol.">
        <title>Streptomyces gilvifuscus sp. nov., an actinomycete that produces antibacterial compounds isolated from soil.</title>
        <authorList>
            <person name="Nguyen T.M."/>
            <person name="Kim J."/>
        </authorList>
    </citation>
    <scope>NUCLEOTIDE SEQUENCE [LARGE SCALE GENOMIC DNA]</scope>
    <source>
        <strain evidence="2 3">T113</strain>
    </source>
</reference>
<sequence length="328" mass="36319">MRRTASPLSLILLGLGTFLLVLAPMLVWYVEPRAAVNPIDIDTTAVYQGTGSYFDTDEIKTVHDQRITVTQQVRGNVADSEKSGRAVWDVTTTVDTDKSLPAADPHDALEFFLNRWVTDRRTNRPVHCCKENPYFEGDAYLKFPFDVQRRSYTWWDNSLGDTVVLHYAGTREVQGYKGYRFTGTVPPTKIGTRLVPGTIVGQKSKPQVLAEEWYSNHGIELVVDQRTGRVLYAQVGPRRTLRAPGAEKDAVVLLDSEKLGFTTATQKAQVKLAKKESGQLRMVGQTLPIASAVAGFVLAAVGAVLVVRGRKRPESAESSRSPQPQLTM</sequence>
<keyword evidence="1" id="KW-0812">Transmembrane</keyword>
<accession>A0ABT5FKY9</accession>
<proteinExistence type="predicted"/>
<name>A0ABT5FKY9_9ACTN</name>
<feature type="transmembrane region" description="Helical" evidence="1">
    <location>
        <begin position="287"/>
        <end position="307"/>
    </location>
</feature>
<evidence type="ECO:0000313" key="2">
    <source>
        <dbReference type="EMBL" id="MDC2953196.1"/>
    </source>
</evidence>
<evidence type="ECO:0000313" key="3">
    <source>
        <dbReference type="Proteomes" id="UP001221328"/>
    </source>
</evidence>
<dbReference type="Proteomes" id="UP001221328">
    <property type="component" value="Unassembled WGS sequence"/>
</dbReference>
<organism evidence="2 3">
    <name type="scientific">Streptomyces gilvifuscus</name>
    <dbReference type="NCBI Taxonomy" id="1550617"/>
    <lineage>
        <taxon>Bacteria</taxon>
        <taxon>Bacillati</taxon>
        <taxon>Actinomycetota</taxon>
        <taxon>Actinomycetes</taxon>
        <taxon>Kitasatosporales</taxon>
        <taxon>Streptomycetaceae</taxon>
        <taxon>Streptomyces</taxon>
    </lineage>
</organism>
<keyword evidence="1" id="KW-1133">Transmembrane helix</keyword>
<gene>
    <name evidence="2" type="ORF">PO587_01865</name>
</gene>
<keyword evidence="1" id="KW-0472">Membrane</keyword>
<dbReference type="EMBL" id="JAQOSK010000001">
    <property type="protein sequence ID" value="MDC2953196.1"/>
    <property type="molecule type" value="Genomic_DNA"/>
</dbReference>
<dbReference type="InterPro" id="IPR021424">
    <property type="entry name" value="PorA"/>
</dbReference>